<keyword evidence="2" id="KW-1185">Reference proteome</keyword>
<sequence length="282" mass="31924">MNNCCLKARVGSLRWSWVERRTEILRGIAATNDNHRSNEEPVKFYHAYDNYMTYAFPHDELKPLAKTFTDSLVKLGNLKCNIRVLGGLVSTHILATDSTTRLVQRNYKNQLLILPEDLRQRILPAFDTPTRLPYAWINLKICTTALSLFAAFDSSILVLLFGFGVAVSICFSHNLTAVPCFWWLLGQESVESKVNGTKATVVPTEEGLGLLRAILDWEHFFSSFGCGKHFTWTLAATNMNDEELTESIQKLLIVMQRLDQKTAPMLEADGEHFNRNISIPAI</sequence>
<evidence type="ECO:0000313" key="1">
    <source>
        <dbReference type="EMBL" id="KAI7985298.1"/>
    </source>
</evidence>
<accession>A0ACC0FAZ9</accession>
<comment type="caution">
    <text evidence="1">The sequence shown here is derived from an EMBL/GenBank/DDBJ whole genome shotgun (WGS) entry which is preliminary data.</text>
</comment>
<reference evidence="1 2" key="1">
    <citation type="journal article" date="2022" name="Plant J.">
        <title>Chromosome-level genome of Camellia lanceoleosa provides a valuable resource for understanding genome evolution and self-incompatibility.</title>
        <authorList>
            <person name="Gong W."/>
            <person name="Xiao S."/>
            <person name="Wang L."/>
            <person name="Liao Z."/>
            <person name="Chang Y."/>
            <person name="Mo W."/>
            <person name="Hu G."/>
            <person name="Li W."/>
            <person name="Zhao G."/>
            <person name="Zhu H."/>
            <person name="Hu X."/>
            <person name="Ji K."/>
            <person name="Xiang X."/>
            <person name="Song Q."/>
            <person name="Yuan D."/>
            <person name="Jin S."/>
            <person name="Zhang L."/>
        </authorList>
    </citation>
    <scope>NUCLEOTIDE SEQUENCE [LARGE SCALE GENOMIC DNA]</scope>
    <source>
        <strain evidence="1">SQ_2022a</strain>
    </source>
</reference>
<proteinExistence type="predicted"/>
<name>A0ACC0FAZ9_9ERIC</name>
<dbReference type="Proteomes" id="UP001060215">
    <property type="component" value="Chromosome 15"/>
</dbReference>
<gene>
    <name evidence="1" type="ORF">LOK49_LG14G00192</name>
</gene>
<evidence type="ECO:0000313" key="2">
    <source>
        <dbReference type="Proteomes" id="UP001060215"/>
    </source>
</evidence>
<dbReference type="EMBL" id="CM045772">
    <property type="protein sequence ID" value="KAI7985298.1"/>
    <property type="molecule type" value="Genomic_DNA"/>
</dbReference>
<protein>
    <submittedName>
        <fullName evidence="1">Alpha-mannosidase I MNS5</fullName>
    </submittedName>
</protein>
<organism evidence="1 2">
    <name type="scientific">Camellia lanceoleosa</name>
    <dbReference type="NCBI Taxonomy" id="1840588"/>
    <lineage>
        <taxon>Eukaryota</taxon>
        <taxon>Viridiplantae</taxon>
        <taxon>Streptophyta</taxon>
        <taxon>Embryophyta</taxon>
        <taxon>Tracheophyta</taxon>
        <taxon>Spermatophyta</taxon>
        <taxon>Magnoliopsida</taxon>
        <taxon>eudicotyledons</taxon>
        <taxon>Gunneridae</taxon>
        <taxon>Pentapetalae</taxon>
        <taxon>asterids</taxon>
        <taxon>Ericales</taxon>
        <taxon>Theaceae</taxon>
        <taxon>Camellia</taxon>
    </lineage>
</organism>